<dbReference type="FunFam" id="3.10.20.30:FF:000020">
    <property type="entry name" value="Xanthine dehydrogenase iron-sulfur subunit"/>
    <property type="match status" value="1"/>
</dbReference>
<evidence type="ECO:0000313" key="7">
    <source>
        <dbReference type="EMBL" id="AQT03697.1"/>
    </source>
</evidence>
<gene>
    <name evidence="7" type="ORF">A0U91_00015</name>
</gene>
<keyword evidence="2" id="KW-0479">Metal-binding</keyword>
<reference evidence="7 8" key="1">
    <citation type="submission" date="2016-03" db="EMBL/GenBank/DDBJ databases">
        <title>Acetic acid bacteria sequencing.</title>
        <authorList>
            <person name="Brandt J."/>
            <person name="Jakob F."/>
            <person name="Vogel R.F."/>
        </authorList>
    </citation>
    <scope>NUCLEOTIDE SEQUENCE [LARGE SCALE GENOMIC DNA]</scope>
    <source>
        <strain evidence="7 8">TMW2.1084</strain>
    </source>
</reference>
<dbReference type="InterPro" id="IPR051452">
    <property type="entry name" value="Diverse_Oxidoreductases"/>
</dbReference>
<dbReference type="GO" id="GO:0046872">
    <property type="term" value="F:metal ion binding"/>
    <property type="evidence" value="ECO:0007669"/>
    <property type="project" value="UniProtKB-KW"/>
</dbReference>
<protein>
    <submittedName>
        <fullName evidence="7">(2Fe-2S)-binding protein</fullName>
    </submittedName>
</protein>
<evidence type="ECO:0000256" key="2">
    <source>
        <dbReference type="ARBA" id="ARBA00022723"/>
    </source>
</evidence>
<proteinExistence type="predicted"/>
<evidence type="ECO:0000256" key="4">
    <source>
        <dbReference type="ARBA" id="ARBA00023004"/>
    </source>
</evidence>
<dbReference type="InterPro" id="IPR036010">
    <property type="entry name" value="2Fe-2S_ferredoxin-like_sf"/>
</dbReference>
<keyword evidence="3" id="KW-0560">Oxidoreductase</keyword>
<dbReference type="STRING" id="1076596.A0U91_00015"/>
<dbReference type="InterPro" id="IPR002888">
    <property type="entry name" value="2Fe-2S-bd"/>
</dbReference>
<dbReference type="InterPro" id="IPR012675">
    <property type="entry name" value="Beta-grasp_dom_sf"/>
</dbReference>
<organism evidence="7 8">
    <name type="scientific">Acetobacter persici</name>
    <dbReference type="NCBI Taxonomy" id="1076596"/>
    <lineage>
        <taxon>Bacteria</taxon>
        <taxon>Pseudomonadati</taxon>
        <taxon>Pseudomonadota</taxon>
        <taxon>Alphaproteobacteria</taxon>
        <taxon>Acetobacterales</taxon>
        <taxon>Acetobacteraceae</taxon>
        <taxon>Acetobacter</taxon>
    </lineage>
</organism>
<dbReference type="Pfam" id="PF00111">
    <property type="entry name" value="Fer2"/>
    <property type="match status" value="1"/>
</dbReference>
<dbReference type="EMBL" id="CP014687">
    <property type="protein sequence ID" value="AQT03697.1"/>
    <property type="molecule type" value="Genomic_DNA"/>
</dbReference>
<dbReference type="Gene3D" id="3.10.20.30">
    <property type="match status" value="1"/>
</dbReference>
<keyword evidence="5" id="KW-0411">Iron-sulfur</keyword>
<dbReference type="SUPFAM" id="SSF54292">
    <property type="entry name" value="2Fe-2S ferredoxin-like"/>
    <property type="match status" value="1"/>
</dbReference>
<dbReference type="InterPro" id="IPR001041">
    <property type="entry name" value="2Fe-2S_ferredoxin-type"/>
</dbReference>
<evidence type="ECO:0000313" key="8">
    <source>
        <dbReference type="Proteomes" id="UP000189055"/>
    </source>
</evidence>
<dbReference type="Pfam" id="PF01799">
    <property type="entry name" value="Fer2_2"/>
    <property type="match status" value="1"/>
</dbReference>
<dbReference type="AlphaFoldDB" id="A0A1U9LBF7"/>
<evidence type="ECO:0000256" key="1">
    <source>
        <dbReference type="ARBA" id="ARBA00022714"/>
    </source>
</evidence>
<sequence>MRFDLKVNGTPREVDVPADMPVLWILRDILGLTGTKYGCGVAQCGACTVHLDGQPVRACLLTVSAAAGRDILTIEAIEHTQAGAKVQQAWLDEEVIQCGYCQSGQIMAATALLQQNPHPTDAEIDQAMAGNICRCGTYVRIRKAIHKAASDDV</sequence>
<dbReference type="Proteomes" id="UP000189055">
    <property type="component" value="Chromosome"/>
</dbReference>
<dbReference type="GO" id="GO:0016491">
    <property type="term" value="F:oxidoreductase activity"/>
    <property type="evidence" value="ECO:0007669"/>
    <property type="project" value="UniProtKB-KW"/>
</dbReference>
<dbReference type="RefSeq" id="WP_077929649.1">
    <property type="nucleotide sequence ID" value="NZ_CP014687.1"/>
</dbReference>
<dbReference type="PROSITE" id="PS00197">
    <property type="entry name" value="2FE2S_FER_1"/>
    <property type="match status" value="1"/>
</dbReference>
<accession>A0A1U9LBF7</accession>
<dbReference type="GO" id="GO:0051537">
    <property type="term" value="F:2 iron, 2 sulfur cluster binding"/>
    <property type="evidence" value="ECO:0007669"/>
    <property type="project" value="UniProtKB-KW"/>
</dbReference>
<dbReference type="PANTHER" id="PTHR44379:SF2">
    <property type="entry name" value="BLR6218 PROTEIN"/>
    <property type="match status" value="1"/>
</dbReference>
<dbReference type="SUPFAM" id="SSF47741">
    <property type="entry name" value="CO dehydrogenase ISP C-domain like"/>
    <property type="match status" value="1"/>
</dbReference>
<dbReference type="PROSITE" id="PS51085">
    <property type="entry name" value="2FE2S_FER_2"/>
    <property type="match status" value="1"/>
</dbReference>
<keyword evidence="1" id="KW-0001">2Fe-2S</keyword>
<name>A0A1U9LBF7_9PROT</name>
<keyword evidence="4" id="KW-0408">Iron</keyword>
<dbReference type="KEGG" id="aper:A0U91_00015"/>
<feature type="domain" description="2Fe-2S ferredoxin-type" evidence="6">
    <location>
        <begin position="1"/>
        <end position="77"/>
    </location>
</feature>
<dbReference type="PANTHER" id="PTHR44379">
    <property type="entry name" value="OXIDOREDUCTASE WITH IRON-SULFUR SUBUNIT"/>
    <property type="match status" value="1"/>
</dbReference>
<evidence type="ECO:0000256" key="3">
    <source>
        <dbReference type="ARBA" id="ARBA00023002"/>
    </source>
</evidence>
<dbReference type="Gene3D" id="1.10.150.120">
    <property type="entry name" value="[2Fe-2S]-binding domain"/>
    <property type="match status" value="1"/>
</dbReference>
<dbReference type="InterPro" id="IPR036884">
    <property type="entry name" value="2Fe-2S-bd_dom_sf"/>
</dbReference>
<dbReference type="CDD" id="cd00207">
    <property type="entry name" value="fer2"/>
    <property type="match status" value="1"/>
</dbReference>
<evidence type="ECO:0000259" key="6">
    <source>
        <dbReference type="PROSITE" id="PS51085"/>
    </source>
</evidence>
<dbReference type="InterPro" id="IPR006058">
    <property type="entry name" value="2Fe2S_fd_BS"/>
</dbReference>
<evidence type="ECO:0000256" key="5">
    <source>
        <dbReference type="ARBA" id="ARBA00023014"/>
    </source>
</evidence>